<organism evidence="1 2">
    <name type="scientific">Pseudomonas fluorescens</name>
    <dbReference type="NCBI Taxonomy" id="294"/>
    <lineage>
        <taxon>Bacteria</taxon>
        <taxon>Pseudomonadati</taxon>
        <taxon>Pseudomonadota</taxon>
        <taxon>Gammaproteobacteria</taxon>
        <taxon>Pseudomonadales</taxon>
        <taxon>Pseudomonadaceae</taxon>
        <taxon>Pseudomonas</taxon>
    </lineage>
</organism>
<gene>
    <name evidence="1" type="ORF">PS880_02414</name>
</gene>
<proteinExistence type="predicted"/>
<dbReference type="RefSeq" id="WP_150779908.1">
    <property type="nucleotide sequence ID" value="NZ_CABVIH010000010.1"/>
</dbReference>
<dbReference type="AlphaFoldDB" id="A0A5E7K170"/>
<accession>A0A5E7K170</accession>
<dbReference type="OrthoDB" id="7019779at2"/>
<sequence length="147" mass="16131">MRGRLIGATVFITLVGVTTHKLMEWKSIENERRETVCKASQQHLKTLETRARAMAAGLSIEAYGDAENTDVAKLVNALDTVNNDAEVKAVIDAHAAQLEAKNAATDAELKNQGGQVFLEQQLKKQRITTDIKQQIKRTQKAVTEACG</sequence>
<reference evidence="1 2" key="1">
    <citation type="submission" date="2019-09" db="EMBL/GenBank/DDBJ databases">
        <authorList>
            <person name="Chandra G."/>
            <person name="Truman W A."/>
        </authorList>
    </citation>
    <scope>NUCLEOTIDE SEQUENCE [LARGE SCALE GENOMIC DNA]</scope>
    <source>
        <strain evidence="1">PS880</strain>
    </source>
</reference>
<protein>
    <submittedName>
        <fullName evidence="1">Uncharacterized protein</fullName>
    </submittedName>
</protein>
<dbReference type="EMBL" id="CABVIH010000010">
    <property type="protein sequence ID" value="VVO93077.1"/>
    <property type="molecule type" value="Genomic_DNA"/>
</dbReference>
<name>A0A5E7K170_PSEFL</name>
<evidence type="ECO:0000313" key="2">
    <source>
        <dbReference type="Proteomes" id="UP000375525"/>
    </source>
</evidence>
<evidence type="ECO:0000313" key="1">
    <source>
        <dbReference type="EMBL" id="VVO93077.1"/>
    </source>
</evidence>
<dbReference type="Proteomes" id="UP000375525">
    <property type="component" value="Unassembled WGS sequence"/>
</dbReference>